<evidence type="ECO:0000259" key="4">
    <source>
        <dbReference type="Pfam" id="PF13656"/>
    </source>
</evidence>
<dbReference type="EC" id="2.7.7.6" evidence="3"/>
<comment type="catalytic activity">
    <reaction evidence="3">
        <text>RNA(n) + a ribonucleoside 5'-triphosphate = RNA(n+1) + diphosphate</text>
        <dbReference type="Rhea" id="RHEA:21248"/>
        <dbReference type="Rhea" id="RHEA-COMP:14527"/>
        <dbReference type="Rhea" id="RHEA-COMP:17342"/>
        <dbReference type="ChEBI" id="CHEBI:33019"/>
        <dbReference type="ChEBI" id="CHEBI:61557"/>
        <dbReference type="ChEBI" id="CHEBI:140395"/>
        <dbReference type="EC" id="2.7.7.6"/>
    </reaction>
</comment>
<dbReference type="Proteomes" id="UP000789941">
    <property type="component" value="Unassembled WGS sequence"/>
</dbReference>
<dbReference type="GO" id="GO:0005737">
    <property type="term" value="C:cytoplasm"/>
    <property type="evidence" value="ECO:0007669"/>
    <property type="project" value="UniProtKB-SubCell"/>
</dbReference>
<evidence type="ECO:0000256" key="1">
    <source>
        <dbReference type="ARBA" id="ARBA00022478"/>
    </source>
</evidence>
<evidence type="ECO:0000256" key="2">
    <source>
        <dbReference type="ARBA" id="ARBA00023163"/>
    </source>
</evidence>
<comment type="function">
    <text evidence="3">DNA-dependent RNA polymerase (RNAP) catalyzes the transcription of DNA into RNA using the four ribonucleoside triphosphates as substrates.</text>
</comment>
<keyword evidence="3 5" id="KW-0808">Transferase</keyword>
<dbReference type="EMBL" id="CABMJJ010000011">
    <property type="protein sequence ID" value="VVC04813.1"/>
    <property type="molecule type" value="Genomic_DNA"/>
</dbReference>
<dbReference type="GO" id="GO:0003899">
    <property type="term" value="F:DNA-directed RNA polymerase activity"/>
    <property type="evidence" value="ECO:0007669"/>
    <property type="project" value="UniProtKB-UniRule"/>
</dbReference>
<protein>
    <recommendedName>
        <fullName evidence="3">DNA-directed RNA polymerase subunit Rpo11</fullName>
        <ecNumber evidence="3">2.7.7.6</ecNumber>
    </recommendedName>
    <alternativeName>
        <fullName evidence="3">DNA-directed RNA polymerase subunit L</fullName>
    </alternativeName>
</protein>
<dbReference type="GO" id="GO:0000428">
    <property type="term" value="C:DNA-directed RNA polymerase complex"/>
    <property type="evidence" value="ECO:0007669"/>
    <property type="project" value="UniProtKB-KW"/>
</dbReference>
<accession>A0A5E4LUT7</accession>
<name>A0A5E4LUT7_9ARCH</name>
<evidence type="ECO:0000313" key="5">
    <source>
        <dbReference type="EMBL" id="VVC04813.1"/>
    </source>
</evidence>
<comment type="subunit">
    <text evidence="3">Part of the RNA polymerase complex.</text>
</comment>
<feature type="domain" description="DNA-directed RNA polymerase RBP11-like dimerisation" evidence="4">
    <location>
        <begin position="21"/>
        <end position="91"/>
    </location>
</feature>
<evidence type="ECO:0000256" key="3">
    <source>
        <dbReference type="HAMAP-Rule" id="MF_00261"/>
    </source>
</evidence>
<dbReference type="Pfam" id="PF13656">
    <property type="entry name" value="RNA_pol_L_2"/>
    <property type="match status" value="1"/>
</dbReference>
<dbReference type="AlphaFoldDB" id="A0A5E4LUT7"/>
<dbReference type="HAMAP" id="MF_00261">
    <property type="entry name" value="RNApol_arch_Rpo11"/>
    <property type="match status" value="1"/>
</dbReference>
<proteinExistence type="inferred from homology"/>
<comment type="subcellular location">
    <subcellularLocation>
        <location evidence="3">Cytoplasm</location>
    </subcellularLocation>
</comment>
<keyword evidence="2 3" id="KW-0804">Transcription</keyword>
<gene>
    <name evidence="3 5" type="primary">rpoL</name>
    <name evidence="3" type="synonym">rpo11</name>
    <name evidence="5" type="ORF">LFW2832_01126</name>
</gene>
<keyword evidence="3 5" id="KW-0548">Nucleotidyltransferase</keyword>
<reference evidence="5 6" key="1">
    <citation type="submission" date="2019-08" db="EMBL/GenBank/DDBJ databases">
        <authorList>
            <person name="Vazquez-Campos X."/>
        </authorList>
    </citation>
    <scope>NUCLEOTIDE SEQUENCE [LARGE SCALE GENOMIC DNA]</scope>
    <source>
        <strain evidence="5">LFW-283_2</strain>
    </source>
</reference>
<comment type="caution">
    <text evidence="5">The sequence shown here is derived from an EMBL/GenBank/DDBJ whole genome shotgun (WGS) entry which is preliminary data.</text>
</comment>
<keyword evidence="1 3" id="KW-0240">DNA-directed RNA polymerase</keyword>
<organism evidence="5 6">
    <name type="scientific">Candidatus Bilamarchaeum dharawalense</name>
    <dbReference type="NCBI Taxonomy" id="2885759"/>
    <lineage>
        <taxon>Archaea</taxon>
        <taxon>Candidatus Micrarchaeota</taxon>
        <taxon>Candidatus Micrarchaeia</taxon>
        <taxon>Candidatus Anstonellales</taxon>
        <taxon>Candidatus Bilamarchaeaceae</taxon>
        <taxon>Candidatus Bilamarchaeum</taxon>
    </lineage>
</organism>
<evidence type="ECO:0000313" key="6">
    <source>
        <dbReference type="Proteomes" id="UP000789941"/>
    </source>
</evidence>
<dbReference type="InterPro" id="IPR009025">
    <property type="entry name" value="RBP11-like_dimer"/>
</dbReference>
<dbReference type="SUPFAM" id="SSF55257">
    <property type="entry name" value="RBP11-like subunits of RNA polymerase"/>
    <property type="match status" value="1"/>
</dbReference>
<dbReference type="Gene3D" id="3.30.1360.10">
    <property type="entry name" value="RNA polymerase, RBP11-like subunit"/>
    <property type="match status" value="1"/>
</dbReference>
<dbReference type="GO" id="GO:0006351">
    <property type="term" value="P:DNA-templated transcription"/>
    <property type="evidence" value="ECO:0007669"/>
    <property type="project" value="UniProtKB-UniRule"/>
</dbReference>
<dbReference type="GO" id="GO:0046983">
    <property type="term" value="F:protein dimerization activity"/>
    <property type="evidence" value="ECO:0007669"/>
    <property type="project" value="InterPro"/>
</dbReference>
<sequence length="97" mass="11038">MIIGVLMDVKVLVNEKNIIELDLGDLDQSLAQLLVEKLNEDKDVEFASYKVEHPLTATPKIYLRTKKGEPGKLLLAKLDEIKNEVSDFKKQFLDIVK</sequence>
<dbReference type="InterPro" id="IPR036603">
    <property type="entry name" value="RBP11-like"/>
</dbReference>
<keyword evidence="3" id="KW-0963">Cytoplasm</keyword>
<comment type="similarity">
    <text evidence="3">Belongs to the archaeal Rpo11/eukaryotic RPB11/RPC19 RNA polymerase subunit family.</text>
</comment>
<dbReference type="InterPro" id="IPR022905">
    <property type="entry name" value="Rpo11-like"/>
</dbReference>